<comment type="caution">
    <text evidence="3">The sequence shown here is derived from an EMBL/GenBank/DDBJ whole genome shotgun (WGS) entry which is preliminary data.</text>
</comment>
<proteinExistence type="predicted"/>
<sequence>MLEQRDRHRAALVSRRWLAAAHAPAVLRSVSCCGPSLVQLQSLAAWLLRHGRHVRCLELACDPAEDVFAACHWELGACLGVLAAAGSMQQLKLAVRVDSVDISELHITSWCTALRQLRELELRSIIGRLLISSSLAGLSAVTWLWLAGDPIELGPAVQLPPNVEELRLGNIGNEEPPHQVSRLTRLASLTLTDYTCEPPAGFAVLTTLGRLARLALSHTEQLPASLPQLTGLQELVLNDAGGMLEAAAFQSALNAALQRLTGLTSLCIVNWPARCLPPAALAGLTRLQRCCLDANCPARNADPPPTPLPPGPWAASLRSLGASLDVLALSTGVLSAATQLSRLAVARSSLNDIEQEAFWEWAGGHPSLQRLQIEVGAQVTVPGATVQTLTMLAQELPQLEVAIVKAGEGDLFHQEFAIE</sequence>
<dbReference type="InterPro" id="IPR032675">
    <property type="entry name" value="LRR_dom_sf"/>
</dbReference>
<keyword evidence="2" id="KW-0812">Transmembrane</keyword>
<organism evidence="3 4">
    <name type="scientific">Chlorella ohadii</name>
    <dbReference type="NCBI Taxonomy" id="2649997"/>
    <lineage>
        <taxon>Eukaryota</taxon>
        <taxon>Viridiplantae</taxon>
        <taxon>Chlorophyta</taxon>
        <taxon>core chlorophytes</taxon>
        <taxon>Trebouxiophyceae</taxon>
        <taxon>Chlorellales</taxon>
        <taxon>Chlorellaceae</taxon>
        <taxon>Chlorella clade</taxon>
        <taxon>Chlorella</taxon>
    </lineage>
</organism>
<evidence type="ECO:0000256" key="1">
    <source>
        <dbReference type="ARBA" id="ARBA00004430"/>
    </source>
</evidence>
<dbReference type="EMBL" id="JADXDR010000184">
    <property type="protein sequence ID" value="KAI7836518.1"/>
    <property type="molecule type" value="Genomic_DNA"/>
</dbReference>
<accession>A0AAD5DHQ0</accession>
<dbReference type="Gene3D" id="3.80.10.10">
    <property type="entry name" value="Ribonuclease Inhibitor"/>
    <property type="match status" value="1"/>
</dbReference>
<gene>
    <name evidence="3" type="ORF">COHA_009619</name>
</gene>
<evidence type="ECO:0000256" key="2">
    <source>
        <dbReference type="SAM" id="Phobius"/>
    </source>
</evidence>
<dbReference type="GO" id="GO:0005930">
    <property type="term" value="C:axoneme"/>
    <property type="evidence" value="ECO:0007669"/>
    <property type="project" value="UniProtKB-SubCell"/>
</dbReference>
<dbReference type="SUPFAM" id="SSF52047">
    <property type="entry name" value="RNI-like"/>
    <property type="match status" value="1"/>
</dbReference>
<dbReference type="Proteomes" id="UP001205105">
    <property type="component" value="Unassembled WGS sequence"/>
</dbReference>
<feature type="transmembrane region" description="Helical" evidence="2">
    <location>
        <begin position="125"/>
        <end position="146"/>
    </location>
</feature>
<evidence type="ECO:0000313" key="4">
    <source>
        <dbReference type="Proteomes" id="UP001205105"/>
    </source>
</evidence>
<protein>
    <submittedName>
        <fullName evidence="3">Uncharacterized protein</fullName>
    </submittedName>
</protein>
<keyword evidence="4" id="KW-1185">Reference proteome</keyword>
<name>A0AAD5DHQ0_9CHLO</name>
<reference evidence="3" key="1">
    <citation type="submission" date="2020-11" db="EMBL/GenBank/DDBJ databases">
        <title>Chlorella ohadii genome sequencing and assembly.</title>
        <authorList>
            <person name="Murik O."/>
            <person name="Treves H."/>
            <person name="Kedem I."/>
            <person name="Shotland Y."/>
            <person name="Kaplan A."/>
        </authorList>
    </citation>
    <scope>NUCLEOTIDE SEQUENCE</scope>
    <source>
        <strain evidence="3">1</strain>
    </source>
</reference>
<comment type="subcellular location">
    <subcellularLocation>
        <location evidence="1">Cytoplasm</location>
        <location evidence="1">Cytoskeleton</location>
        <location evidence="1">Cilium axoneme</location>
    </subcellularLocation>
</comment>
<keyword evidence="2" id="KW-1133">Transmembrane helix</keyword>
<keyword evidence="2" id="KW-0472">Membrane</keyword>
<dbReference type="AlphaFoldDB" id="A0AAD5DHQ0"/>
<evidence type="ECO:0000313" key="3">
    <source>
        <dbReference type="EMBL" id="KAI7836518.1"/>
    </source>
</evidence>